<reference evidence="6 7" key="1">
    <citation type="submission" date="2019-07" db="EMBL/GenBank/DDBJ databases">
        <title>Whole genome shotgun sequence of Halomonas halophila NBRC 102604.</title>
        <authorList>
            <person name="Hosoyama A."/>
            <person name="Uohara A."/>
            <person name="Ohji S."/>
            <person name="Ichikawa N."/>
        </authorList>
    </citation>
    <scope>NUCLEOTIDE SEQUENCE [LARGE SCALE GENOMIC DNA]</scope>
    <source>
        <strain evidence="6 7">NBRC 102604</strain>
    </source>
</reference>
<evidence type="ECO:0000313" key="6">
    <source>
        <dbReference type="EMBL" id="GEK73354.1"/>
    </source>
</evidence>
<evidence type="ECO:0000256" key="3">
    <source>
        <dbReference type="ARBA" id="ARBA00023004"/>
    </source>
</evidence>
<evidence type="ECO:0000259" key="5">
    <source>
        <dbReference type="Pfam" id="PF00149"/>
    </source>
</evidence>
<evidence type="ECO:0000256" key="2">
    <source>
        <dbReference type="ARBA" id="ARBA00022801"/>
    </source>
</evidence>
<proteinExistence type="inferred from homology"/>
<comment type="similarity">
    <text evidence="4">Belongs to the cyclic nucleotide phosphodiesterase class-III family.</text>
</comment>
<dbReference type="InterPro" id="IPR050884">
    <property type="entry name" value="CNP_phosphodiesterase-III"/>
</dbReference>
<sequence length="244" mass="26534">MRLIQITDCHLHADAQARSRTGLPHRQLERVVAAAAGLRPDMVLMTGDISEDRTAASYAEAERLLAPLACPWFWLPGNHDEPGLMADCRPFHETLDLGRRRLLLLDTQRIGQEAGELGEARLTALAERLAEDDRPTLVAMHHPPVAVGSAWMDALGLTDADAFWDVVAGHAHVEAVICGHIHQAFVGRGPESAGGVPVYGCPSSSDQFLPGAEDFAVDEASRPGFRVIDLTREGLSTWVERVDL</sequence>
<dbReference type="RefSeq" id="WP_046079189.1">
    <property type="nucleotide sequence ID" value="NZ_BJUS01000020.1"/>
</dbReference>
<organism evidence="6 7">
    <name type="scientific">Halomonas halophila</name>
    <dbReference type="NCBI Taxonomy" id="29573"/>
    <lineage>
        <taxon>Bacteria</taxon>
        <taxon>Pseudomonadati</taxon>
        <taxon>Pseudomonadota</taxon>
        <taxon>Gammaproteobacteria</taxon>
        <taxon>Oceanospirillales</taxon>
        <taxon>Halomonadaceae</taxon>
        <taxon>Halomonas</taxon>
    </lineage>
</organism>
<keyword evidence="7" id="KW-1185">Reference proteome</keyword>
<evidence type="ECO:0000256" key="4">
    <source>
        <dbReference type="ARBA" id="ARBA00025742"/>
    </source>
</evidence>
<comment type="caution">
    <text evidence="6">The sequence shown here is derived from an EMBL/GenBank/DDBJ whole genome shotgun (WGS) entry which is preliminary data.</text>
</comment>
<dbReference type="Pfam" id="PF00149">
    <property type="entry name" value="Metallophos"/>
    <property type="match status" value="1"/>
</dbReference>
<evidence type="ECO:0000313" key="7">
    <source>
        <dbReference type="Proteomes" id="UP000321121"/>
    </source>
</evidence>
<dbReference type="InterPro" id="IPR004843">
    <property type="entry name" value="Calcineurin-like_PHP"/>
</dbReference>
<keyword evidence="2" id="KW-0378">Hydrolase</keyword>
<keyword evidence="1" id="KW-0479">Metal-binding</keyword>
<evidence type="ECO:0000256" key="1">
    <source>
        <dbReference type="ARBA" id="ARBA00022723"/>
    </source>
</evidence>
<dbReference type="PANTHER" id="PTHR42988:SF2">
    <property type="entry name" value="CYCLIC NUCLEOTIDE PHOSPHODIESTERASE CBUA0032-RELATED"/>
    <property type="match status" value="1"/>
</dbReference>
<name>A0ABQ0U8K1_9GAMM</name>
<feature type="domain" description="Calcineurin-like phosphoesterase" evidence="5">
    <location>
        <begin position="1"/>
        <end position="183"/>
    </location>
</feature>
<dbReference type="PANTHER" id="PTHR42988">
    <property type="entry name" value="PHOSPHOHYDROLASE"/>
    <property type="match status" value="1"/>
</dbReference>
<keyword evidence="3" id="KW-0408">Iron</keyword>
<dbReference type="InterPro" id="IPR029052">
    <property type="entry name" value="Metallo-depent_PP-like"/>
</dbReference>
<protein>
    <submittedName>
        <fullName evidence="6">3',5'-cyclic adenosine monophosphate phosphodiesterase CpdA</fullName>
    </submittedName>
</protein>
<dbReference type="EMBL" id="BJUS01000020">
    <property type="protein sequence ID" value="GEK73354.1"/>
    <property type="molecule type" value="Genomic_DNA"/>
</dbReference>
<gene>
    <name evidence="6" type="primary">cpdA</name>
    <name evidence="6" type="ORF">HHA04nite_18980</name>
</gene>
<accession>A0ABQ0U8K1</accession>
<dbReference type="Gene3D" id="3.60.21.10">
    <property type="match status" value="1"/>
</dbReference>
<dbReference type="Proteomes" id="UP000321121">
    <property type="component" value="Unassembled WGS sequence"/>
</dbReference>
<dbReference type="SUPFAM" id="SSF56300">
    <property type="entry name" value="Metallo-dependent phosphatases"/>
    <property type="match status" value="1"/>
</dbReference>